<evidence type="ECO:0000313" key="4">
    <source>
        <dbReference type="Proteomes" id="UP000319824"/>
    </source>
</evidence>
<gene>
    <name evidence="2" type="ORF">BCL32_0437</name>
    <name evidence="3" type="ORF">BCL32_0813</name>
</gene>
<dbReference type="InterPro" id="IPR012337">
    <property type="entry name" value="RNaseH-like_sf"/>
</dbReference>
<dbReference type="InterPro" id="IPR050900">
    <property type="entry name" value="Transposase_IS3/IS150/IS904"/>
</dbReference>
<dbReference type="Gene3D" id="3.30.420.10">
    <property type="entry name" value="Ribonuclease H-like superfamily/Ribonuclease H"/>
    <property type="match status" value="1"/>
</dbReference>
<dbReference type="GO" id="GO:0015074">
    <property type="term" value="P:DNA integration"/>
    <property type="evidence" value="ECO:0007669"/>
    <property type="project" value="InterPro"/>
</dbReference>
<dbReference type="PANTHER" id="PTHR46889:SF7">
    <property type="entry name" value="TRANSPOSASE FOR INSERTION SEQUENCE ELEMENT IS904"/>
    <property type="match status" value="1"/>
</dbReference>
<proteinExistence type="predicted"/>
<name>A0A559TL28_9HYPH</name>
<dbReference type="InterPro" id="IPR001584">
    <property type="entry name" value="Integrase_cat-core"/>
</dbReference>
<dbReference type="Proteomes" id="UP000319824">
    <property type="component" value="Unassembled WGS sequence"/>
</dbReference>
<dbReference type="AlphaFoldDB" id="A0A559TL28"/>
<dbReference type="RefSeq" id="WP_022719114.1">
    <property type="nucleotide sequence ID" value="NZ_ATTQ01000041.1"/>
</dbReference>
<feature type="domain" description="Integrase catalytic" evidence="1">
    <location>
        <begin position="105"/>
        <end position="280"/>
    </location>
</feature>
<evidence type="ECO:0000259" key="1">
    <source>
        <dbReference type="PROSITE" id="PS50994"/>
    </source>
</evidence>
<dbReference type="InterPro" id="IPR025948">
    <property type="entry name" value="HTH-like_dom"/>
</dbReference>
<dbReference type="SUPFAM" id="SSF53098">
    <property type="entry name" value="Ribonuclease H-like"/>
    <property type="match status" value="1"/>
</dbReference>
<protein>
    <submittedName>
        <fullName evidence="3">Transposase InsO family protein</fullName>
    </submittedName>
</protein>
<reference evidence="3 4" key="1">
    <citation type="submission" date="2019-06" db="EMBL/GenBank/DDBJ databases">
        <title>Pac Bio to generate improved reference genome sequences for organisms with transposon mutant libraries (support for FEBA project).</title>
        <authorList>
            <person name="Blow M."/>
        </authorList>
    </citation>
    <scope>NUCLEOTIDE SEQUENCE [LARGE SCALE GENOMIC DNA]</scope>
    <source>
        <strain evidence="3 4">USDA 1844</strain>
    </source>
</reference>
<evidence type="ECO:0000313" key="2">
    <source>
        <dbReference type="EMBL" id="TVZ75055.1"/>
    </source>
</evidence>
<dbReference type="PROSITE" id="PS50994">
    <property type="entry name" value="INTEGRASE"/>
    <property type="match status" value="1"/>
</dbReference>
<dbReference type="Pfam" id="PF13333">
    <property type="entry name" value="rve_2"/>
    <property type="match status" value="1"/>
</dbReference>
<dbReference type="InterPro" id="IPR036397">
    <property type="entry name" value="RNaseH_sf"/>
</dbReference>
<comment type="caution">
    <text evidence="3">The sequence shown here is derived from an EMBL/GenBank/DDBJ whole genome shotgun (WGS) entry which is preliminary data.</text>
</comment>
<dbReference type="InterPro" id="IPR048020">
    <property type="entry name" value="Transpos_IS3"/>
</dbReference>
<sequence length="290" mass="33101">MTTGLSQGEFNIDRMCWLAGVSRASYYRHWLDSAPRRAETGLRDLIQKMALGNAHYGYRRIGALLRREGWQVNHKCILRIMREDNLLCLRARPFVPTTTNSRHGWQVVPNLARGMILNGVNQLWVADITFLHLAEEFAFLAVVLDAFSRRVVGWALDTHLRASLAIEALEMAITDRQPVAGSLVHHSDRGVQYACGAYSELLHLHGIQASMSRVGNPYDNAKAESFMKTLKQEEVQGLAYRDADDARRRIGAFIDTVYNAQRLHSALDYLTPEEYEQKHSGGRRMERRHR</sequence>
<dbReference type="EMBL" id="VISO01000001">
    <property type="protein sequence ID" value="TVZ75055.1"/>
    <property type="molecule type" value="Genomic_DNA"/>
</dbReference>
<dbReference type="EMBL" id="VISO01000001">
    <property type="protein sequence ID" value="TVZ75320.1"/>
    <property type="molecule type" value="Genomic_DNA"/>
</dbReference>
<accession>A0A559TL28</accession>
<dbReference type="Pfam" id="PF00665">
    <property type="entry name" value="rve"/>
    <property type="match status" value="1"/>
</dbReference>
<organism evidence="3 4">
    <name type="scientific">Rhizobium mongolense USDA 1844</name>
    <dbReference type="NCBI Taxonomy" id="1079460"/>
    <lineage>
        <taxon>Bacteria</taxon>
        <taxon>Pseudomonadati</taxon>
        <taxon>Pseudomonadota</taxon>
        <taxon>Alphaproteobacteria</taxon>
        <taxon>Hyphomicrobiales</taxon>
        <taxon>Rhizobiaceae</taxon>
        <taxon>Rhizobium/Agrobacterium group</taxon>
        <taxon>Rhizobium</taxon>
    </lineage>
</organism>
<dbReference type="Pfam" id="PF13276">
    <property type="entry name" value="HTH_21"/>
    <property type="match status" value="1"/>
</dbReference>
<dbReference type="GO" id="GO:0003676">
    <property type="term" value="F:nucleic acid binding"/>
    <property type="evidence" value="ECO:0007669"/>
    <property type="project" value="InterPro"/>
</dbReference>
<dbReference type="PANTHER" id="PTHR46889">
    <property type="entry name" value="TRANSPOSASE INSF FOR INSERTION SEQUENCE IS3B-RELATED"/>
    <property type="match status" value="1"/>
</dbReference>
<dbReference type="NCBIfam" id="NF033516">
    <property type="entry name" value="transpos_IS3"/>
    <property type="match status" value="1"/>
</dbReference>
<evidence type="ECO:0000313" key="3">
    <source>
        <dbReference type="EMBL" id="TVZ75320.1"/>
    </source>
</evidence>